<dbReference type="Pfam" id="PF12687">
    <property type="entry name" value="DUF3801"/>
    <property type="match status" value="1"/>
</dbReference>
<dbReference type="Proteomes" id="UP000225275">
    <property type="component" value="Unassembled WGS sequence"/>
</dbReference>
<reference evidence="1" key="2">
    <citation type="journal article" date="2018" name="Food Control">
        <title>Characterization of Lactococcus lactis isolates from herbs, fruits and vegetables for use as biopreservatives against Listeria monocytogenes in cheese.</title>
        <authorList>
            <person name="Ho V."/>
            <person name="Lo R."/>
            <person name="Bansal N."/>
            <person name="Turner M.S."/>
        </authorList>
    </citation>
    <scope>NUCLEOTIDE SEQUENCE</scope>
    <source>
        <strain evidence="1">537</strain>
    </source>
</reference>
<evidence type="ECO:0008006" key="3">
    <source>
        <dbReference type="Google" id="ProtNLM"/>
    </source>
</evidence>
<evidence type="ECO:0000313" key="1">
    <source>
        <dbReference type="EMBL" id="PFG89201.1"/>
    </source>
</evidence>
<protein>
    <recommendedName>
        <fullName evidence="3">DUF3801 domain-containing protein</fullName>
    </recommendedName>
</protein>
<accession>A0AAP8E1R6</accession>
<gene>
    <name evidence="1" type="ORF">BW154_06920</name>
</gene>
<dbReference type="RefSeq" id="WP_098393808.1">
    <property type="nucleotide sequence ID" value="NZ_JAOWLS010000001.1"/>
</dbReference>
<name>A0AAP8E1R6_9LACT</name>
<dbReference type="InterPro" id="IPR024234">
    <property type="entry name" value="DUF3801"/>
</dbReference>
<proteinExistence type="predicted"/>
<evidence type="ECO:0000313" key="2">
    <source>
        <dbReference type="Proteomes" id="UP000225275"/>
    </source>
</evidence>
<reference evidence="1" key="1">
    <citation type="submission" date="2017-01" db="EMBL/GenBank/DDBJ databases">
        <authorList>
            <person name="Lo R."/>
        </authorList>
    </citation>
    <scope>NUCLEOTIDE SEQUENCE</scope>
    <source>
        <strain evidence="1">537</strain>
    </source>
</reference>
<dbReference type="AlphaFoldDB" id="A0AAP8E1R6"/>
<organism evidence="1 2">
    <name type="scientific">Lactococcus lactis</name>
    <dbReference type="NCBI Taxonomy" id="1358"/>
    <lineage>
        <taxon>Bacteria</taxon>
        <taxon>Bacillati</taxon>
        <taxon>Bacillota</taxon>
        <taxon>Bacilli</taxon>
        <taxon>Lactobacillales</taxon>
        <taxon>Streptococcaceae</taxon>
        <taxon>Lactococcus</taxon>
    </lineage>
</organism>
<dbReference type="EMBL" id="MTJS01000002">
    <property type="protein sequence ID" value="PFG89201.1"/>
    <property type="molecule type" value="Genomic_DNA"/>
</dbReference>
<comment type="caution">
    <text evidence="1">The sequence shown here is derived from an EMBL/GenBank/DDBJ whole genome shotgun (WGS) entry which is preliminary data.</text>
</comment>
<sequence length="166" mass="19027">MEQKEIIDKFYIHGSATLRSFLQIIANLSMDGLSHWIERTHPLKGETKLYKLLNSKDSVTMTFLNQKVDINKLKNYMEEIGLPFSFKEVPGGTNLYFKIKDQALAQKALEKVLYIATHSPGDLAKKVVKKPGSMTFEQRLKYATEQKKFKGKLSKKEPIVPHKKGK</sequence>